<accession>W2UQ17</accession>
<dbReference type="PATRIC" id="fig|1286632.3.peg.1118"/>
<evidence type="ECO:0008006" key="4">
    <source>
        <dbReference type="Google" id="ProtNLM"/>
    </source>
</evidence>
<organism evidence="2 3">
    <name type="scientific">Zhouia amylolytica AD3</name>
    <dbReference type="NCBI Taxonomy" id="1286632"/>
    <lineage>
        <taxon>Bacteria</taxon>
        <taxon>Pseudomonadati</taxon>
        <taxon>Bacteroidota</taxon>
        <taxon>Flavobacteriia</taxon>
        <taxon>Flavobacteriales</taxon>
        <taxon>Flavobacteriaceae</taxon>
        <taxon>Zhouia</taxon>
    </lineage>
</organism>
<feature type="transmembrane region" description="Helical" evidence="1">
    <location>
        <begin position="58"/>
        <end position="78"/>
    </location>
</feature>
<dbReference type="eggNOG" id="COG2259">
    <property type="taxonomic scope" value="Bacteria"/>
</dbReference>
<sequence>MKIIYIKLFLRLSIALGFLSAVADRFGWWDEHISVWGNWQNFVNYTQSLLPYLPDFSIPYIAGIATVLELLFALLLLVGYQTQLIAKLSGILLLIFALSMTFFYGIKGTLDYSVYIASAAAFSLSSMTQSFLEIDSLFTKD</sequence>
<keyword evidence="1" id="KW-0812">Transmembrane</keyword>
<evidence type="ECO:0000313" key="2">
    <source>
        <dbReference type="EMBL" id="ETN95402.1"/>
    </source>
</evidence>
<keyword evidence="3" id="KW-1185">Reference proteome</keyword>
<dbReference type="STRING" id="376730.SAMN04487906_2499"/>
<dbReference type="Proteomes" id="UP000018850">
    <property type="component" value="Unassembled WGS sequence"/>
</dbReference>
<dbReference type="EMBL" id="AYXY01000019">
    <property type="protein sequence ID" value="ETN95402.1"/>
    <property type="molecule type" value="Genomic_DNA"/>
</dbReference>
<name>W2UQ17_9FLAO</name>
<reference evidence="2 3" key="2">
    <citation type="journal article" date="2016" name="Genome Announc.">
        <title>Draft Genome Sequence of Zhouia amylolytica AD3, Isolated from Tidal Flat Sediment.</title>
        <authorList>
            <person name="Jia B."/>
            <person name="Jin H.M."/>
            <person name="Lee H.J."/>
            <person name="Jeon C.O."/>
        </authorList>
    </citation>
    <scope>NUCLEOTIDE SEQUENCE [LARGE SCALE GENOMIC DNA]</scope>
    <source>
        <strain evidence="2 3">AD3</strain>
    </source>
</reference>
<keyword evidence="1" id="KW-1133">Transmembrane helix</keyword>
<protein>
    <recommendedName>
        <fullName evidence="4">DoxX family protein</fullName>
    </recommendedName>
</protein>
<dbReference type="AlphaFoldDB" id="W2UQ17"/>
<proteinExistence type="predicted"/>
<dbReference type="RefSeq" id="WP_038263553.1">
    <property type="nucleotide sequence ID" value="NZ_AYXY01000019.1"/>
</dbReference>
<gene>
    <name evidence="2" type="ORF">P278_11240</name>
</gene>
<reference evidence="3" key="1">
    <citation type="submission" date="2013-11" db="EMBL/GenBank/DDBJ databases">
        <title>Draft genome sequence from a member of Zhouia, isolated tidal flat.</title>
        <authorList>
            <person name="Jin H."/>
            <person name="Jeon C.O."/>
        </authorList>
    </citation>
    <scope>NUCLEOTIDE SEQUENCE [LARGE SCALE GENOMIC DNA]</scope>
    <source>
        <strain evidence="3">AD3</strain>
    </source>
</reference>
<evidence type="ECO:0000256" key="1">
    <source>
        <dbReference type="SAM" id="Phobius"/>
    </source>
</evidence>
<evidence type="ECO:0000313" key="3">
    <source>
        <dbReference type="Proteomes" id="UP000018850"/>
    </source>
</evidence>
<comment type="caution">
    <text evidence="2">The sequence shown here is derived from an EMBL/GenBank/DDBJ whole genome shotgun (WGS) entry which is preliminary data.</text>
</comment>
<keyword evidence="1" id="KW-0472">Membrane</keyword>
<feature type="transmembrane region" description="Helical" evidence="1">
    <location>
        <begin position="85"/>
        <end position="106"/>
    </location>
</feature>